<accession>A0A256IRU2</accession>
<dbReference type="Proteomes" id="UP000216308">
    <property type="component" value="Unassembled WGS sequence"/>
</dbReference>
<keyword evidence="4 10" id="KW-0808">Transferase</keyword>
<evidence type="ECO:0000313" key="15">
    <source>
        <dbReference type="Proteomes" id="UP000216308"/>
    </source>
</evidence>
<dbReference type="PIRSF" id="PIRSF016496">
    <property type="entry name" value="Kin_FomA"/>
    <property type="match status" value="1"/>
</dbReference>
<dbReference type="GO" id="GO:0016114">
    <property type="term" value="P:terpenoid biosynthetic process"/>
    <property type="evidence" value="ECO:0007669"/>
    <property type="project" value="TreeGrafter"/>
</dbReference>
<evidence type="ECO:0000256" key="11">
    <source>
        <dbReference type="PIRSR" id="PIRSR016496-1"/>
    </source>
</evidence>
<evidence type="ECO:0000256" key="9">
    <source>
        <dbReference type="ARBA" id="ARBA00049063"/>
    </source>
</evidence>
<dbReference type="EC" id="2.7.4.26" evidence="2 10"/>
<evidence type="ECO:0000256" key="1">
    <source>
        <dbReference type="ARBA" id="ARBA00010540"/>
    </source>
</evidence>
<feature type="binding site" evidence="11">
    <location>
        <position position="229"/>
    </location>
    <ligand>
        <name>ATP</name>
        <dbReference type="ChEBI" id="CHEBI:30616"/>
    </ligand>
</feature>
<feature type="domain" description="Aspartate/glutamate/uridylate kinase" evidence="13">
    <location>
        <begin position="15"/>
        <end position="235"/>
    </location>
</feature>
<comment type="similarity">
    <text evidence="1 10">Belongs to the isopentenyl phosphate kinase family.</text>
</comment>
<comment type="catalytic activity">
    <reaction evidence="9 10">
        <text>isopentenyl phosphate + ATP = isopentenyl diphosphate + ADP</text>
        <dbReference type="Rhea" id="RHEA:33963"/>
        <dbReference type="ChEBI" id="CHEBI:30616"/>
        <dbReference type="ChEBI" id="CHEBI:65078"/>
        <dbReference type="ChEBI" id="CHEBI:128769"/>
        <dbReference type="ChEBI" id="CHEBI:456216"/>
        <dbReference type="EC" id="2.7.4.26"/>
    </reaction>
</comment>
<organism evidence="14 15">
    <name type="scientific">Halorubrum halodurans</name>
    <dbReference type="NCBI Taxonomy" id="1383851"/>
    <lineage>
        <taxon>Archaea</taxon>
        <taxon>Methanobacteriati</taxon>
        <taxon>Methanobacteriota</taxon>
        <taxon>Stenosarchaea group</taxon>
        <taxon>Halobacteria</taxon>
        <taxon>Halobacteriales</taxon>
        <taxon>Haloferacaceae</taxon>
        <taxon>Halorubrum</taxon>
    </lineage>
</organism>
<evidence type="ECO:0000256" key="4">
    <source>
        <dbReference type="ARBA" id="ARBA00022679"/>
    </source>
</evidence>
<keyword evidence="5 10" id="KW-0547">Nucleotide-binding</keyword>
<gene>
    <name evidence="14" type="ORF">DJ70_01090</name>
</gene>
<comment type="caution">
    <text evidence="14">The sequence shown here is derived from an EMBL/GenBank/DDBJ whole genome shotgun (WGS) entry which is preliminary data.</text>
</comment>
<proteinExistence type="inferred from homology"/>
<evidence type="ECO:0000256" key="10">
    <source>
        <dbReference type="PIRNR" id="PIRNR016496"/>
    </source>
</evidence>
<evidence type="ECO:0000256" key="6">
    <source>
        <dbReference type="ARBA" id="ARBA00022777"/>
    </source>
</evidence>
<evidence type="ECO:0000313" key="14">
    <source>
        <dbReference type="EMBL" id="OYR59254.1"/>
    </source>
</evidence>
<dbReference type="AlphaFoldDB" id="A0A256IRU2"/>
<evidence type="ECO:0000256" key="12">
    <source>
        <dbReference type="PIRSR" id="PIRSR016496-2"/>
    </source>
</evidence>
<feature type="binding site" evidence="11">
    <location>
        <position position="68"/>
    </location>
    <ligand>
        <name>substrate</name>
    </ligand>
</feature>
<dbReference type="SUPFAM" id="SSF53633">
    <property type="entry name" value="Carbamate kinase-like"/>
    <property type="match status" value="1"/>
</dbReference>
<comment type="function">
    <text evidence="10">Catalyzes the phosphorylation of isopentenyl phosphate (IP) to isopentenyl diphosphate (IPP). Functions in an alternate mevalonate (MVA) pathway leading to IPP, a key precursor for the biosynthesis of isoprenoid compounds such as archaeal membrane lipids.</text>
</comment>
<feature type="binding site" evidence="11">
    <location>
        <position position="64"/>
    </location>
    <ligand>
        <name>ATP</name>
        <dbReference type="ChEBI" id="CHEBI:30616"/>
    </ligand>
</feature>
<dbReference type="GO" id="GO:0016301">
    <property type="term" value="F:kinase activity"/>
    <property type="evidence" value="ECO:0007669"/>
    <property type="project" value="UniProtKB-KW"/>
</dbReference>
<feature type="binding site" evidence="11">
    <location>
        <position position="63"/>
    </location>
    <ligand>
        <name>substrate</name>
    </ligand>
</feature>
<reference evidence="14 15" key="1">
    <citation type="journal article" date="2014" name="Front. Microbiol.">
        <title>Population and genomic analysis of the genus Halorubrum.</title>
        <authorList>
            <person name="Fullmer M.S."/>
            <person name="Soucy S.M."/>
            <person name="Swithers K.S."/>
            <person name="Makkay A.M."/>
            <person name="Wheeler R."/>
            <person name="Ventosa A."/>
            <person name="Gogarten J.P."/>
            <person name="Papke R.T."/>
        </authorList>
    </citation>
    <scope>NUCLEOTIDE SEQUENCE [LARGE SCALE GENOMIC DNA]</scope>
    <source>
        <strain evidence="14 15">Cb34</strain>
    </source>
</reference>
<dbReference type="PANTHER" id="PTHR43654">
    <property type="entry name" value="GLUTAMATE 5-KINASE"/>
    <property type="match status" value="1"/>
</dbReference>
<name>A0A256IRU2_9EURY</name>
<dbReference type="Pfam" id="PF00696">
    <property type="entry name" value="AA_kinase"/>
    <property type="match status" value="1"/>
</dbReference>
<keyword evidence="6 10" id="KW-0418">Kinase</keyword>
<dbReference type="InterPro" id="IPR001048">
    <property type="entry name" value="Asp/Glu/Uridylate_kinase"/>
</dbReference>
<comment type="subunit">
    <text evidence="10">Homodimer.</text>
</comment>
<evidence type="ECO:0000256" key="8">
    <source>
        <dbReference type="ARBA" id="ARBA00023229"/>
    </source>
</evidence>
<keyword evidence="8" id="KW-0414">Isoprene biosynthesis</keyword>
<protein>
    <recommendedName>
        <fullName evidence="3 10">Isopentenyl phosphate kinase</fullName>
        <shortName evidence="10">IPK</shortName>
        <ecNumber evidence="2 10">2.7.4.26</ecNumber>
    </recommendedName>
</protein>
<evidence type="ECO:0000256" key="2">
    <source>
        <dbReference type="ARBA" id="ARBA00012908"/>
    </source>
</evidence>
<sequence>MTAGTPAGRSADPPVVLKLGGSVITEKDRPETVDEAALAAACDAVAGAIAAGAVARLVVVHGGGSFGHHHASAHGISTTEGTHDADAAMDVHGAMARLNRAVLAALHDRDVPAVPVHPLSLSARPAGVDGDLDLPRSSTATLLAEGFVPVLHGDGVATAGEGVTVVSGDELVVELAAGLGAERVGVCSTVPGVLDEEGAVIERIDSFEAVADALGASDATDVSGGMAAKVRELLELDAPASVFGPEGLEAFLRGDAPGTRID</sequence>
<keyword evidence="15" id="KW-1185">Reference proteome</keyword>
<dbReference type="PANTHER" id="PTHR43654:SF1">
    <property type="entry name" value="ISOPENTENYL PHOSPHATE KINASE"/>
    <property type="match status" value="1"/>
</dbReference>
<dbReference type="InterPro" id="IPR024192">
    <property type="entry name" value="Fosfomycin_R_FomA-type"/>
</dbReference>
<dbReference type="GO" id="GO:0005524">
    <property type="term" value="F:ATP binding"/>
    <property type="evidence" value="ECO:0007669"/>
    <property type="project" value="UniProtKB-KW"/>
</dbReference>
<dbReference type="NCBIfam" id="NF040647">
    <property type="entry name" value="IPPK_Arch"/>
    <property type="match status" value="1"/>
</dbReference>
<keyword evidence="7 10" id="KW-0067">ATP-binding</keyword>
<dbReference type="GO" id="GO:0005829">
    <property type="term" value="C:cytosol"/>
    <property type="evidence" value="ECO:0007669"/>
    <property type="project" value="TreeGrafter"/>
</dbReference>
<dbReference type="InterPro" id="IPR036393">
    <property type="entry name" value="AceGlu_kinase-like_sf"/>
</dbReference>
<feature type="binding site" evidence="11">
    <location>
        <position position="168"/>
    </location>
    <ligand>
        <name>substrate</name>
    </ligand>
</feature>
<dbReference type="RefSeq" id="WP_094529365.1">
    <property type="nucleotide sequence ID" value="NZ_NHPJ01000006.1"/>
</dbReference>
<evidence type="ECO:0000256" key="5">
    <source>
        <dbReference type="ARBA" id="ARBA00022741"/>
    </source>
</evidence>
<evidence type="ECO:0000259" key="13">
    <source>
        <dbReference type="Pfam" id="PF00696"/>
    </source>
</evidence>
<evidence type="ECO:0000256" key="3">
    <source>
        <dbReference type="ARBA" id="ARBA00017267"/>
    </source>
</evidence>
<dbReference type="Gene3D" id="3.40.1160.10">
    <property type="entry name" value="Acetylglutamate kinase-like"/>
    <property type="match status" value="1"/>
</dbReference>
<feature type="binding site" evidence="11">
    <location>
        <begin position="18"/>
        <end position="22"/>
    </location>
    <ligand>
        <name>ATP</name>
        <dbReference type="ChEBI" id="CHEBI:30616"/>
    </ligand>
</feature>
<dbReference type="OrthoDB" id="15328at2157"/>
<evidence type="ECO:0000256" key="7">
    <source>
        <dbReference type="ARBA" id="ARBA00022840"/>
    </source>
</evidence>
<dbReference type="GO" id="GO:0102043">
    <property type="term" value="F:isopentenyl phosphate kinase activity"/>
    <property type="evidence" value="ECO:0007669"/>
    <property type="project" value="UniProtKB-EC"/>
</dbReference>
<feature type="site" description="Transition state stabilizer" evidence="12">
    <location>
        <position position="27"/>
    </location>
</feature>
<dbReference type="EMBL" id="NHPJ01000006">
    <property type="protein sequence ID" value="OYR59254.1"/>
    <property type="molecule type" value="Genomic_DNA"/>
</dbReference>
<feature type="binding site" evidence="11">
    <location>
        <position position="225"/>
    </location>
    <ligand>
        <name>ATP</name>
        <dbReference type="ChEBI" id="CHEBI:30616"/>
    </ligand>
</feature>